<keyword evidence="7 11" id="KW-0472">Membrane</keyword>
<evidence type="ECO:0000256" key="2">
    <source>
        <dbReference type="ARBA" id="ARBA00004651"/>
    </source>
</evidence>
<dbReference type="PIRSF" id="PIRSF004862">
    <property type="entry name" value="FliF"/>
    <property type="match status" value="1"/>
</dbReference>
<sequence length="599" mass="64405">MQWWSDKSQQHKLFILIGVSAALSLIFGGWEFFQRVDYAVVYSGLSPRVGGDVIAALQKQNIPFRLQDNGNLIEVPKVDAARVRLQLAEQGLPTQASSALWRQLQDEKLGTSSFVEHTTYMRALESGLAQDIQSIHGVVSASVNLAIPRHTPFLEQMPTPKAAVTLRLMPGFALSHEQVFGITHLVASSVPGLHASQVTVVDQSGRALTAKRNQLGSSTVLRLQRSVERAYQKQIVELLSPLVGGAQNLRVAVDANIDLSHRQQSSITYGMGHVVTAAVLSSADKGNMSSNTFGIPGALSNQPPGTPRAPISAKAASQSPTLTLAEIKAMMPRSSKEEQHFHYVLDKTVGFRKDAPWRLRTLSVSVLVNGKEANASVSPMAIASTATAGKKGKNTASVSKSAANKTSGVKPGALVRGAVAPEFTPQVMFDLRHMVENAIHASAPQGTIDITAIPFRTLAPPPRLPWWQKLSPWAIWDQLEWFILGLIALFLLRKPIKELAVSWKKDAQSRIQSSNEQAGGSVSASPDTDNAGFVPESGASTIASDMSDGGILLNLAGVGEGRLEENMNTIKNLIRSDTARAVEVIREWIGNPGEGEGNG</sequence>
<evidence type="ECO:0000313" key="15">
    <source>
        <dbReference type="Proteomes" id="UP000095008"/>
    </source>
</evidence>
<evidence type="ECO:0000256" key="6">
    <source>
        <dbReference type="ARBA" id="ARBA00022989"/>
    </source>
</evidence>
<evidence type="ECO:0000256" key="5">
    <source>
        <dbReference type="ARBA" id="ARBA00022692"/>
    </source>
</evidence>
<comment type="subcellular location">
    <subcellularLocation>
        <location evidence="1 9">Bacterial flagellum basal body</location>
    </subcellularLocation>
    <subcellularLocation>
        <location evidence="2">Cell membrane</location>
        <topology evidence="2">Multi-pass membrane protein</topology>
    </subcellularLocation>
</comment>
<feature type="transmembrane region" description="Helical" evidence="11">
    <location>
        <begin position="12"/>
        <end position="33"/>
    </location>
</feature>
<keyword evidence="6 11" id="KW-1133">Transmembrane helix</keyword>
<feature type="region of interest" description="Disordered" evidence="10">
    <location>
        <begin position="294"/>
        <end position="317"/>
    </location>
</feature>
<accession>A0A1C2I847</accession>
<dbReference type="GO" id="GO:0005886">
    <property type="term" value="C:plasma membrane"/>
    <property type="evidence" value="ECO:0007669"/>
    <property type="project" value="UniProtKB-SubCell"/>
</dbReference>
<dbReference type="GO" id="GO:0071973">
    <property type="term" value="P:bacterial-type flagellum-dependent cell motility"/>
    <property type="evidence" value="ECO:0007669"/>
    <property type="project" value="InterPro"/>
</dbReference>
<comment type="similarity">
    <text evidence="3 9">Belongs to the FliF family.</text>
</comment>
<dbReference type="NCBIfam" id="TIGR00206">
    <property type="entry name" value="fliF"/>
    <property type="match status" value="1"/>
</dbReference>
<dbReference type="Gene3D" id="3.30.300.30">
    <property type="match status" value="1"/>
</dbReference>
<dbReference type="PRINTS" id="PR01009">
    <property type="entry name" value="FLGMRINGFLIF"/>
</dbReference>
<keyword evidence="5 11" id="KW-0812">Transmembrane</keyword>
<evidence type="ECO:0000313" key="14">
    <source>
        <dbReference type="EMBL" id="OCX72176.1"/>
    </source>
</evidence>
<feature type="compositionally biased region" description="Polar residues" evidence="10">
    <location>
        <begin position="294"/>
        <end position="303"/>
    </location>
</feature>
<organism evidence="14 15">
    <name type="scientific">Acidithiobacillus thiooxidans</name>
    <name type="common">Thiobacillus thiooxidans</name>
    <dbReference type="NCBI Taxonomy" id="930"/>
    <lineage>
        <taxon>Bacteria</taxon>
        <taxon>Pseudomonadati</taxon>
        <taxon>Pseudomonadota</taxon>
        <taxon>Acidithiobacillia</taxon>
        <taxon>Acidithiobacillales</taxon>
        <taxon>Acidithiobacillaceae</taxon>
        <taxon>Acidithiobacillus</taxon>
    </lineage>
</organism>
<dbReference type="Pfam" id="PF01514">
    <property type="entry name" value="YscJ_FliF"/>
    <property type="match status" value="1"/>
</dbReference>
<dbReference type="AlphaFoldDB" id="A0A1C2I847"/>
<dbReference type="Proteomes" id="UP000095008">
    <property type="component" value="Unassembled WGS sequence"/>
</dbReference>
<comment type="function">
    <text evidence="9">The M ring may be actively involved in energy transduction.</text>
</comment>
<dbReference type="GO" id="GO:0009431">
    <property type="term" value="C:bacterial-type flagellum basal body, MS ring"/>
    <property type="evidence" value="ECO:0007669"/>
    <property type="project" value="InterPro"/>
</dbReference>
<dbReference type="InterPro" id="IPR006182">
    <property type="entry name" value="FliF_N_dom"/>
</dbReference>
<evidence type="ECO:0000256" key="10">
    <source>
        <dbReference type="SAM" id="MobiDB-lite"/>
    </source>
</evidence>
<dbReference type="InterPro" id="IPR000067">
    <property type="entry name" value="FlgMring_FliF"/>
</dbReference>
<comment type="caution">
    <text evidence="14">The sequence shown here is derived from an EMBL/GenBank/DDBJ whole genome shotgun (WGS) entry which is preliminary data.</text>
</comment>
<proteinExistence type="inferred from homology"/>
<dbReference type="InterPro" id="IPR043427">
    <property type="entry name" value="YscJ/FliF"/>
</dbReference>
<feature type="compositionally biased region" description="Polar residues" evidence="10">
    <location>
        <begin position="510"/>
        <end position="528"/>
    </location>
</feature>
<reference evidence="14" key="1">
    <citation type="journal article" date="2016" name="Int. J. Mol. Sci.">
        <title>Comparative genomics of the extreme acidophile Acidithiobacillus thiooxidans reveals intraspecific divergence and niche adaptation.</title>
        <authorList>
            <person name="Zhang X."/>
            <person name="Feng X."/>
            <person name="Tao J."/>
            <person name="Ma L."/>
            <person name="Xiao Y."/>
            <person name="Liang Y."/>
            <person name="Liu X."/>
            <person name="Yin H."/>
        </authorList>
    </citation>
    <scope>NUCLEOTIDE SEQUENCE [LARGE SCALE GENOMIC DNA]</scope>
    <source>
        <strain evidence="14">DXS-W</strain>
    </source>
</reference>
<dbReference type="PANTHER" id="PTHR30046:SF0">
    <property type="entry name" value="FLAGELLAR M-RING PROTEIN"/>
    <property type="match status" value="1"/>
</dbReference>
<keyword evidence="8 9" id="KW-0975">Bacterial flagellum</keyword>
<evidence type="ECO:0000256" key="8">
    <source>
        <dbReference type="ARBA" id="ARBA00023143"/>
    </source>
</evidence>
<evidence type="ECO:0000256" key="7">
    <source>
        <dbReference type="ARBA" id="ARBA00023136"/>
    </source>
</evidence>
<dbReference type="PANTHER" id="PTHR30046">
    <property type="entry name" value="FLAGELLAR M-RING PROTEIN"/>
    <property type="match status" value="1"/>
</dbReference>
<feature type="domain" description="Flagellar M-ring C-terminal" evidence="13">
    <location>
        <begin position="239"/>
        <end position="455"/>
    </location>
</feature>
<dbReference type="EMBL" id="LWRY01000116">
    <property type="protein sequence ID" value="OCX72176.1"/>
    <property type="molecule type" value="Genomic_DNA"/>
</dbReference>
<evidence type="ECO:0000256" key="11">
    <source>
        <dbReference type="SAM" id="Phobius"/>
    </source>
</evidence>
<evidence type="ECO:0000256" key="9">
    <source>
        <dbReference type="PIRNR" id="PIRNR004862"/>
    </source>
</evidence>
<keyword evidence="15" id="KW-1185">Reference proteome</keyword>
<name>A0A1C2I847_ACITH</name>
<protein>
    <recommendedName>
        <fullName evidence="9">Flagellar M-ring protein</fullName>
    </recommendedName>
</protein>
<dbReference type="Pfam" id="PF08345">
    <property type="entry name" value="YscJ_FliF_C"/>
    <property type="match status" value="1"/>
</dbReference>
<feature type="domain" description="Flagellar M-ring N-terminal" evidence="12">
    <location>
        <begin position="34"/>
        <end position="209"/>
    </location>
</feature>
<evidence type="ECO:0000259" key="12">
    <source>
        <dbReference type="Pfam" id="PF01514"/>
    </source>
</evidence>
<evidence type="ECO:0000256" key="3">
    <source>
        <dbReference type="ARBA" id="ARBA00007971"/>
    </source>
</evidence>
<dbReference type="InterPro" id="IPR013556">
    <property type="entry name" value="Flag_M-ring_C"/>
</dbReference>
<keyword evidence="4" id="KW-1003">Cell membrane</keyword>
<dbReference type="GO" id="GO:0003774">
    <property type="term" value="F:cytoskeletal motor activity"/>
    <property type="evidence" value="ECO:0007669"/>
    <property type="project" value="InterPro"/>
</dbReference>
<dbReference type="InterPro" id="IPR045851">
    <property type="entry name" value="AMP-bd_C_sf"/>
</dbReference>
<evidence type="ECO:0000256" key="4">
    <source>
        <dbReference type="ARBA" id="ARBA00022475"/>
    </source>
</evidence>
<gene>
    <name evidence="14" type="ORF">A6M23_10295</name>
</gene>
<evidence type="ECO:0000256" key="1">
    <source>
        <dbReference type="ARBA" id="ARBA00004117"/>
    </source>
</evidence>
<feature type="region of interest" description="Disordered" evidence="10">
    <location>
        <begin position="510"/>
        <end position="539"/>
    </location>
</feature>
<evidence type="ECO:0000259" key="13">
    <source>
        <dbReference type="Pfam" id="PF08345"/>
    </source>
</evidence>